<accession>A0AAV5A9D7</accession>
<feature type="compositionally biased region" description="Acidic residues" evidence="1">
    <location>
        <begin position="677"/>
        <end position="688"/>
    </location>
</feature>
<feature type="compositionally biased region" description="Acidic residues" evidence="1">
    <location>
        <begin position="695"/>
        <end position="732"/>
    </location>
</feature>
<feature type="compositionally biased region" description="Polar residues" evidence="1">
    <location>
        <begin position="31"/>
        <end position="46"/>
    </location>
</feature>
<dbReference type="PANTHER" id="PTHR38248:SF2">
    <property type="entry name" value="FUNK1 11"/>
    <property type="match status" value="1"/>
</dbReference>
<protein>
    <recommendedName>
        <fullName evidence="2">Fungal-type protein kinase domain-containing protein</fullName>
    </recommendedName>
</protein>
<reference evidence="3" key="1">
    <citation type="submission" date="2021-10" db="EMBL/GenBank/DDBJ databases">
        <title>De novo Genome Assembly of Clathrus columnatus (Basidiomycota, Fungi) Using Illumina and Nanopore Sequence Data.</title>
        <authorList>
            <person name="Ogiso-Tanaka E."/>
            <person name="Itagaki H."/>
            <person name="Hosoya T."/>
            <person name="Hosaka K."/>
        </authorList>
    </citation>
    <scope>NUCLEOTIDE SEQUENCE</scope>
    <source>
        <strain evidence="3">MO-923</strain>
    </source>
</reference>
<evidence type="ECO:0000256" key="1">
    <source>
        <dbReference type="SAM" id="MobiDB-lite"/>
    </source>
</evidence>
<feature type="region of interest" description="Disordered" evidence="1">
    <location>
        <begin position="1"/>
        <end position="53"/>
    </location>
</feature>
<keyword evidence="4" id="KW-1185">Reference proteome</keyword>
<sequence length="745" mass="85322">MKEFNYPRPELSQHPPSTPSRSSNTSIPSGLLSTPMSFKQSGSGPFTSIDDKRNSRMAHMSNEVVDKIVGPMPVKIFLKKFLPKVSKDKPQMSLKSYQKKMEIVSKSQSEKDMYTPFVEAIKPLCPDFYIRDTHDLPFTAFHSIIIKPDICFYDVQKPTGDETRDIKRVEMMLEFKHREKYDPFCDAADKPLLISSTDARDTLGQITSYASAHQAAQFRSHVFSLLVLPHYARILRWDRSGVIVTERIPLSSCLLRNFFHRYCYITPEERGIDTTVTTLPPDSKIMAEEKIFKNQLLLNGSLYIVSHQLYMDDNRSPFGRSTRAFIAHSVSENTKVFVKDTWRLSSQTPEHELYKTLKENKVQYTATVLNAGDILAQQTRTQDFISRKWAKNPPRRLRKHFHYRLVLKEIGNPLTTFSSTKLLVTVVHQALIAHKEAYEKADILHRDISANNILIYKGQALLIDWDLSKNEKDPKQAREAERTGTWQFTAACLLSSKTVGPHTRTDDIESFIYVLTWVAFKYASHSMSKPLLTGFLRNVFDYAIADEDGSPDNGGQKARYLKEPDELRQANFASKNLLHLLLEITETISTRYRKPPAPENPLRQSWSNNKQDDSEAKALDEKMNALLSSDWIIDLFGRALELSGWPENDFAKEHELVRDLEPRMVTKSSQQPASKDGDEELVEMEEEGDRGHDDVDVDEMDDGVDDGVDDGDDDEDDDDDDEDENEETEPDEPPVKRLRLEKPSQ</sequence>
<feature type="region of interest" description="Disordered" evidence="1">
    <location>
        <begin position="661"/>
        <end position="745"/>
    </location>
</feature>
<dbReference type="PROSITE" id="PS00109">
    <property type="entry name" value="PROTEIN_KINASE_TYR"/>
    <property type="match status" value="1"/>
</dbReference>
<evidence type="ECO:0000259" key="2">
    <source>
        <dbReference type="Pfam" id="PF17667"/>
    </source>
</evidence>
<evidence type="ECO:0000313" key="4">
    <source>
        <dbReference type="Proteomes" id="UP001050691"/>
    </source>
</evidence>
<organism evidence="3 4">
    <name type="scientific">Clathrus columnatus</name>
    <dbReference type="NCBI Taxonomy" id="1419009"/>
    <lineage>
        <taxon>Eukaryota</taxon>
        <taxon>Fungi</taxon>
        <taxon>Dikarya</taxon>
        <taxon>Basidiomycota</taxon>
        <taxon>Agaricomycotina</taxon>
        <taxon>Agaricomycetes</taxon>
        <taxon>Phallomycetidae</taxon>
        <taxon>Phallales</taxon>
        <taxon>Clathraceae</taxon>
        <taxon>Clathrus</taxon>
    </lineage>
</organism>
<proteinExistence type="predicted"/>
<dbReference type="PANTHER" id="PTHR38248">
    <property type="entry name" value="FUNK1 6"/>
    <property type="match status" value="1"/>
</dbReference>
<dbReference type="AlphaFoldDB" id="A0AAV5A9D7"/>
<dbReference type="GO" id="GO:0004672">
    <property type="term" value="F:protein kinase activity"/>
    <property type="evidence" value="ECO:0007669"/>
    <property type="project" value="InterPro"/>
</dbReference>
<dbReference type="Gene3D" id="1.10.510.10">
    <property type="entry name" value="Transferase(Phosphotransferase) domain 1"/>
    <property type="match status" value="1"/>
</dbReference>
<feature type="domain" description="Fungal-type protein kinase" evidence="2">
    <location>
        <begin position="198"/>
        <end position="518"/>
    </location>
</feature>
<dbReference type="Proteomes" id="UP001050691">
    <property type="component" value="Unassembled WGS sequence"/>
</dbReference>
<feature type="compositionally biased region" description="Basic and acidic residues" evidence="1">
    <location>
        <begin position="733"/>
        <end position="745"/>
    </location>
</feature>
<dbReference type="InterPro" id="IPR008266">
    <property type="entry name" value="Tyr_kinase_AS"/>
</dbReference>
<name>A0AAV5A9D7_9AGAM</name>
<evidence type="ECO:0000313" key="3">
    <source>
        <dbReference type="EMBL" id="GJJ10083.1"/>
    </source>
</evidence>
<feature type="region of interest" description="Disordered" evidence="1">
    <location>
        <begin position="592"/>
        <end position="616"/>
    </location>
</feature>
<dbReference type="SUPFAM" id="SSF56112">
    <property type="entry name" value="Protein kinase-like (PK-like)"/>
    <property type="match status" value="1"/>
</dbReference>
<dbReference type="InterPro" id="IPR011009">
    <property type="entry name" value="Kinase-like_dom_sf"/>
</dbReference>
<comment type="caution">
    <text evidence="3">The sequence shown here is derived from an EMBL/GenBank/DDBJ whole genome shotgun (WGS) entry which is preliminary data.</text>
</comment>
<gene>
    <name evidence="3" type="ORF">Clacol_004309</name>
</gene>
<feature type="compositionally biased region" description="Low complexity" evidence="1">
    <location>
        <begin position="19"/>
        <end position="29"/>
    </location>
</feature>
<dbReference type="Pfam" id="PF17667">
    <property type="entry name" value="Pkinase_fungal"/>
    <property type="match status" value="1"/>
</dbReference>
<dbReference type="InterPro" id="IPR040976">
    <property type="entry name" value="Pkinase_fungal"/>
</dbReference>
<dbReference type="EMBL" id="BPWL01000005">
    <property type="protein sequence ID" value="GJJ10083.1"/>
    <property type="molecule type" value="Genomic_DNA"/>
</dbReference>